<dbReference type="EMBL" id="JASNVW010000002">
    <property type="protein sequence ID" value="MDK6028626.1"/>
    <property type="molecule type" value="Genomic_DNA"/>
</dbReference>
<evidence type="ECO:0000313" key="3">
    <source>
        <dbReference type="Proteomes" id="UP001529235"/>
    </source>
</evidence>
<protein>
    <submittedName>
        <fullName evidence="2">Uncharacterized protein</fullName>
    </submittedName>
</protein>
<keyword evidence="3" id="KW-1185">Reference proteome</keyword>
<dbReference type="RefSeq" id="WP_285273603.1">
    <property type="nucleotide sequence ID" value="NZ_JASNVW010000002.1"/>
</dbReference>
<proteinExistence type="predicted"/>
<keyword evidence="1" id="KW-1133">Transmembrane helix</keyword>
<comment type="caution">
    <text evidence="2">The sequence shown here is derived from an EMBL/GenBank/DDBJ whole genome shotgun (WGS) entry which is preliminary data.</text>
</comment>
<sequence>MSTKAIFLIGIGILVFIIGWAAMLSGVEVKTCSTYVYVPREFVGRMKPQYSEWYYWRNVPVNLSNIELKANTPFNYTFSVNSTIGYIYIEISGRVSNENYEGYVAILNATNNQTVIYSSLSPSEAFFGKGLNTTLFYQKPLNPGKYKIVLQLNTDAIVNRLAVYGPSSKELEIQAIEITLAPESESAYQQIKIDYICGISFAQALAASTAVGIGISMIVAGALIEAVSTRITRLRIAKPAKAKKK</sequence>
<reference evidence="2 3" key="1">
    <citation type="submission" date="2023-05" db="EMBL/GenBank/DDBJ databases">
        <title>A new hyperthermophilic archaea 'Ignisphaera cupida' sp. nov. and description of the family 'Ignisphaeraceae' fam. nov.</title>
        <authorList>
            <person name="Podosokorskaya O.A."/>
            <person name="Elcheninov A.G."/>
            <person name="Klukina A."/>
            <person name="Merkel A.Y."/>
        </authorList>
    </citation>
    <scope>NUCLEOTIDE SEQUENCE [LARGE SCALE GENOMIC DNA]</scope>
    <source>
        <strain evidence="2 3">4213-co</strain>
    </source>
</reference>
<dbReference type="AlphaFoldDB" id="A0ABD4Z5P7"/>
<feature type="transmembrane region" description="Helical" evidence="1">
    <location>
        <begin position="201"/>
        <end position="224"/>
    </location>
</feature>
<gene>
    <name evidence="2" type="ORF">QPL79_04565</name>
</gene>
<evidence type="ECO:0000313" key="2">
    <source>
        <dbReference type="EMBL" id="MDK6028626.1"/>
    </source>
</evidence>
<keyword evidence="1" id="KW-0812">Transmembrane</keyword>
<dbReference type="Proteomes" id="UP001529235">
    <property type="component" value="Unassembled WGS sequence"/>
</dbReference>
<accession>A0ABD4Z5P7</accession>
<name>A0ABD4Z5P7_9CREN</name>
<evidence type="ECO:0000256" key="1">
    <source>
        <dbReference type="SAM" id="Phobius"/>
    </source>
</evidence>
<keyword evidence="1" id="KW-0472">Membrane</keyword>
<organism evidence="2 3">
    <name type="scientific">Ignisphaera cupida</name>
    <dbReference type="NCBI Taxonomy" id="3050454"/>
    <lineage>
        <taxon>Archaea</taxon>
        <taxon>Thermoproteota</taxon>
        <taxon>Thermoprotei</taxon>
        <taxon>Desulfurococcales</taxon>
        <taxon>Desulfurococcaceae</taxon>
        <taxon>Ignisphaera</taxon>
    </lineage>
</organism>